<evidence type="ECO:0000313" key="3">
    <source>
        <dbReference type="EMBL" id="SLN37000.1"/>
    </source>
</evidence>
<feature type="chain" id="PRO_5013276328" evidence="2">
    <location>
        <begin position="31"/>
        <end position="294"/>
    </location>
</feature>
<dbReference type="PROSITE" id="PS51257">
    <property type="entry name" value="PROKAR_LIPOPROTEIN"/>
    <property type="match status" value="1"/>
</dbReference>
<keyword evidence="2" id="KW-0732">Signal</keyword>
<name>A0A1X6Z0B6_9RHOB</name>
<dbReference type="SUPFAM" id="SSF48452">
    <property type="entry name" value="TPR-like"/>
    <property type="match status" value="1"/>
</dbReference>
<accession>A0A1X6Z0B6</accession>
<reference evidence="3 4" key="1">
    <citation type="submission" date="2017-03" db="EMBL/GenBank/DDBJ databases">
        <authorList>
            <person name="Afonso C.L."/>
            <person name="Miller P.J."/>
            <person name="Scott M.A."/>
            <person name="Spackman E."/>
            <person name="Goraichik I."/>
            <person name="Dimitrov K.M."/>
            <person name="Suarez D.L."/>
            <person name="Swayne D.E."/>
        </authorList>
    </citation>
    <scope>NUCLEOTIDE SEQUENCE [LARGE SCALE GENOMIC DNA]</scope>
    <source>
        <strain evidence="3 4">CECT 7751</strain>
    </source>
</reference>
<evidence type="ECO:0000256" key="2">
    <source>
        <dbReference type="SAM" id="SignalP"/>
    </source>
</evidence>
<dbReference type="EMBL" id="FWFN01000003">
    <property type="protein sequence ID" value="SLN37000.1"/>
    <property type="molecule type" value="Genomic_DNA"/>
</dbReference>
<keyword evidence="1" id="KW-0802">TPR repeat</keyword>
<dbReference type="Pfam" id="PF13432">
    <property type="entry name" value="TPR_16"/>
    <property type="match status" value="1"/>
</dbReference>
<dbReference type="InterPro" id="IPR019734">
    <property type="entry name" value="TPR_rpt"/>
</dbReference>
<proteinExistence type="predicted"/>
<protein>
    <submittedName>
        <fullName evidence="3">Tetratricopeptide repeat protein</fullName>
    </submittedName>
</protein>
<dbReference type="PROSITE" id="PS50005">
    <property type="entry name" value="TPR"/>
    <property type="match status" value="1"/>
</dbReference>
<dbReference type="InterPro" id="IPR011990">
    <property type="entry name" value="TPR-like_helical_dom_sf"/>
</dbReference>
<evidence type="ECO:0000313" key="4">
    <source>
        <dbReference type="Proteomes" id="UP000193963"/>
    </source>
</evidence>
<gene>
    <name evidence="3" type="ORF">PSM7751_01614</name>
</gene>
<organism evidence="3 4">
    <name type="scientific">Pseudooceanicola marinus</name>
    <dbReference type="NCBI Taxonomy" id="396013"/>
    <lineage>
        <taxon>Bacteria</taxon>
        <taxon>Pseudomonadati</taxon>
        <taxon>Pseudomonadota</taxon>
        <taxon>Alphaproteobacteria</taxon>
        <taxon>Rhodobacterales</taxon>
        <taxon>Paracoccaceae</taxon>
        <taxon>Pseudooceanicola</taxon>
    </lineage>
</organism>
<sequence length="294" mass="32866">MRHPSQRQPMTRIRSRSAIFLSLSALAALAGCADRDDQEVERAFQAVNVIEESNLSDIMLTVGDPNEAVAYFARTTRENPEKIELKRGLASSLVRAKRNEEAVNAWREVVAHPQATNEDRVDFADALIRTGNWEEADGVLDAIPPTFETYKRYRLEAMVADSNREWQKADSFYEIAAGLTTKPSGVMNNWGYSKLTRGDFADAEVLFAEAIQQDPTLFTAKNNMILARGAQRKYSLPVMQMSQTERAQLLHTLGLAAVKQGDVETGKALLREAIETHPQHFEEAVRSLRALESA</sequence>
<dbReference type="Pfam" id="PF13174">
    <property type="entry name" value="TPR_6"/>
    <property type="match status" value="1"/>
</dbReference>
<dbReference type="Gene3D" id="1.25.40.10">
    <property type="entry name" value="Tetratricopeptide repeat domain"/>
    <property type="match status" value="1"/>
</dbReference>
<evidence type="ECO:0000256" key="1">
    <source>
        <dbReference type="PROSITE-ProRule" id="PRU00339"/>
    </source>
</evidence>
<feature type="repeat" description="TPR" evidence="1">
    <location>
        <begin position="247"/>
        <end position="280"/>
    </location>
</feature>
<dbReference type="SMART" id="SM00028">
    <property type="entry name" value="TPR"/>
    <property type="match status" value="3"/>
</dbReference>
<dbReference type="Proteomes" id="UP000193963">
    <property type="component" value="Unassembled WGS sequence"/>
</dbReference>
<feature type="signal peptide" evidence="2">
    <location>
        <begin position="1"/>
        <end position="30"/>
    </location>
</feature>
<keyword evidence="4" id="KW-1185">Reference proteome</keyword>
<dbReference type="AlphaFoldDB" id="A0A1X6Z0B6"/>